<evidence type="ECO:0000256" key="5">
    <source>
        <dbReference type="ARBA" id="ARBA00023004"/>
    </source>
</evidence>
<dbReference type="Gene3D" id="1.10.630.10">
    <property type="entry name" value="Cytochrome P450"/>
    <property type="match status" value="1"/>
</dbReference>
<keyword evidence="7" id="KW-0503">Monooxygenase</keyword>
<dbReference type="eggNOG" id="KOG0158">
    <property type="taxonomic scope" value="Eukaryota"/>
</dbReference>
<dbReference type="InterPro" id="IPR001128">
    <property type="entry name" value="Cyt_P450"/>
</dbReference>
<feature type="binding site" description="axial binding residue" evidence="6">
    <location>
        <position position="244"/>
    </location>
    <ligand>
        <name>heme</name>
        <dbReference type="ChEBI" id="CHEBI:30413"/>
    </ligand>
    <ligandPart>
        <name>Fe</name>
        <dbReference type="ChEBI" id="CHEBI:18248"/>
    </ligandPart>
</feature>
<proteinExistence type="inferred from homology"/>
<dbReference type="PANTHER" id="PTHR24305">
    <property type="entry name" value="CYTOCHROME P450"/>
    <property type="match status" value="1"/>
</dbReference>
<dbReference type="PANTHER" id="PTHR24305:SF96">
    <property type="entry name" value="CYTOCHROME P450 MONOOXYGENASE STCB-RELATED"/>
    <property type="match status" value="1"/>
</dbReference>
<dbReference type="EMBL" id="AHHD01000080">
    <property type="protein sequence ID" value="EKG20700.1"/>
    <property type="molecule type" value="Genomic_DNA"/>
</dbReference>
<dbReference type="InterPro" id="IPR017972">
    <property type="entry name" value="Cyt_P450_CS"/>
</dbReference>
<evidence type="ECO:0000256" key="7">
    <source>
        <dbReference type="RuleBase" id="RU000461"/>
    </source>
</evidence>
<comment type="cofactor">
    <cofactor evidence="1 6">
        <name>heme</name>
        <dbReference type="ChEBI" id="CHEBI:30413"/>
    </cofactor>
</comment>
<dbReference type="GO" id="GO:0020037">
    <property type="term" value="F:heme binding"/>
    <property type="evidence" value="ECO:0007669"/>
    <property type="project" value="InterPro"/>
</dbReference>
<dbReference type="STRING" id="1126212.K2SVR8"/>
<dbReference type="InterPro" id="IPR050121">
    <property type="entry name" value="Cytochrome_P450_monoxygenase"/>
</dbReference>
<dbReference type="PRINTS" id="PR00385">
    <property type="entry name" value="P450"/>
</dbReference>
<sequence length="298" mass="33133">MLELGKKNEYIQVLESTAKGRGIAVELPLIDFIGRHVPHPTFRALFHGHNYLVKYGKRAVIMSKSKESDSSNIFGRLSPAADTKGKHSTNFPLTELDIQTKAGNLILAGSDTTAFSLTYITWSVLAHPDVQMKLEQELSGLNGSFTDSDLETLPFLVAVINETMRIWGASSGSRPRLVPKAGAELAGYFIPGGYTVSTQSWTLQRDERFWPDPEKFNPYRWLDASAAEASNMAYSPFGAGSRTCLGIHLAMMELRIAVAMFFRRFRGVKLVSGQTMEVENFFLIKPKAEHVMIRPAEV</sequence>
<organism evidence="8 9">
    <name type="scientific">Macrophomina phaseolina (strain MS6)</name>
    <name type="common">Charcoal rot fungus</name>
    <dbReference type="NCBI Taxonomy" id="1126212"/>
    <lineage>
        <taxon>Eukaryota</taxon>
        <taxon>Fungi</taxon>
        <taxon>Dikarya</taxon>
        <taxon>Ascomycota</taxon>
        <taxon>Pezizomycotina</taxon>
        <taxon>Dothideomycetes</taxon>
        <taxon>Dothideomycetes incertae sedis</taxon>
        <taxon>Botryosphaeriales</taxon>
        <taxon>Botryosphaeriaceae</taxon>
        <taxon>Macrophomina</taxon>
    </lineage>
</organism>
<dbReference type="Proteomes" id="UP000007129">
    <property type="component" value="Unassembled WGS sequence"/>
</dbReference>
<name>K2SVR8_MACPH</name>
<dbReference type="GO" id="GO:0005506">
    <property type="term" value="F:iron ion binding"/>
    <property type="evidence" value="ECO:0007669"/>
    <property type="project" value="InterPro"/>
</dbReference>
<comment type="caution">
    <text evidence="8">The sequence shown here is derived from an EMBL/GenBank/DDBJ whole genome shotgun (WGS) entry which is preliminary data.</text>
</comment>
<dbReference type="AlphaFoldDB" id="K2SVR8"/>
<dbReference type="PROSITE" id="PS00086">
    <property type="entry name" value="CYTOCHROME_P450"/>
    <property type="match status" value="1"/>
</dbReference>
<evidence type="ECO:0000256" key="1">
    <source>
        <dbReference type="ARBA" id="ARBA00001971"/>
    </source>
</evidence>
<evidence type="ECO:0000256" key="4">
    <source>
        <dbReference type="ARBA" id="ARBA00023002"/>
    </source>
</evidence>
<dbReference type="InterPro" id="IPR002403">
    <property type="entry name" value="Cyt_P450_E_grp-IV"/>
</dbReference>
<dbReference type="InterPro" id="IPR036396">
    <property type="entry name" value="Cyt_P450_sf"/>
</dbReference>
<evidence type="ECO:0000256" key="3">
    <source>
        <dbReference type="ARBA" id="ARBA00022723"/>
    </source>
</evidence>
<comment type="similarity">
    <text evidence="2 7">Belongs to the cytochrome P450 family.</text>
</comment>
<reference evidence="8 9" key="1">
    <citation type="journal article" date="2012" name="BMC Genomics">
        <title>Tools to kill: Genome of one of the most destructive plant pathogenic fungi Macrophomina phaseolina.</title>
        <authorList>
            <person name="Islam M.S."/>
            <person name="Haque M.S."/>
            <person name="Islam M.M."/>
            <person name="Emdad E.M."/>
            <person name="Halim A."/>
            <person name="Hossen Q.M.M."/>
            <person name="Hossain M.Z."/>
            <person name="Ahmed B."/>
            <person name="Rahim S."/>
            <person name="Rahman M.S."/>
            <person name="Alam M.M."/>
            <person name="Hou S."/>
            <person name="Wan X."/>
            <person name="Saito J.A."/>
            <person name="Alam M."/>
        </authorList>
    </citation>
    <scope>NUCLEOTIDE SEQUENCE [LARGE SCALE GENOMIC DNA]</scope>
    <source>
        <strain evidence="8 9">MS6</strain>
    </source>
</reference>
<dbReference type="VEuPathDB" id="FungiDB:MPH_01964"/>
<evidence type="ECO:0000313" key="8">
    <source>
        <dbReference type="EMBL" id="EKG20700.1"/>
    </source>
</evidence>
<gene>
    <name evidence="8" type="ORF">MPH_01964</name>
</gene>
<dbReference type="PRINTS" id="PR00465">
    <property type="entry name" value="EP450IV"/>
</dbReference>
<dbReference type="OrthoDB" id="1470350at2759"/>
<dbReference type="GO" id="GO:0004497">
    <property type="term" value="F:monooxygenase activity"/>
    <property type="evidence" value="ECO:0007669"/>
    <property type="project" value="UniProtKB-KW"/>
</dbReference>
<dbReference type="HOGENOM" id="CLU_001570_14_2_1"/>
<dbReference type="InParanoid" id="K2SVR8"/>
<evidence type="ECO:0008006" key="10">
    <source>
        <dbReference type="Google" id="ProtNLM"/>
    </source>
</evidence>
<dbReference type="Pfam" id="PF00067">
    <property type="entry name" value="p450"/>
    <property type="match status" value="1"/>
</dbReference>
<keyword evidence="6 7" id="KW-0349">Heme</keyword>
<keyword evidence="3 6" id="KW-0479">Metal-binding</keyword>
<evidence type="ECO:0000256" key="2">
    <source>
        <dbReference type="ARBA" id="ARBA00010617"/>
    </source>
</evidence>
<evidence type="ECO:0000313" key="9">
    <source>
        <dbReference type="Proteomes" id="UP000007129"/>
    </source>
</evidence>
<dbReference type="GO" id="GO:0016705">
    <property type="term" value="F:oxidoreductase activity, acting on paired donors, with incorporation or reduction of molecular oxygen"/>
    <property type="evidence" value="ECO:0007669"/>
    <property type="project" value="InterPro"/>
</dbReference>
<accession>K2SVR8</accession>
<dbReference type="SUPFAM" id="SSF48264">
    <property type="entry name" value="Cytochrome P450"/>
    <property type="match status" value="1"/>
</dbReference>
<evidence type="ECO:0000256" key="6">
    <source>
        <dbReference type="PIRSR" id="PIRSR602403-1"/>
    </source>
</evidence>
<protein>
    <recommendedName>
        <fullName evidence="10">Cytochrome P450</fullName>
    </recommendedName>
</protein>
<keyword evidence="5 6" id="KW-0408">Iron</keyword>
<keyword evidence="4 7" id="KW-0560">Oxidoreductase</keyword>